<dbReference type="Proteomes" id="UP000501466">
    <property type="component" value="Chromosome"/>
</dbReference>
<dbReference type="RefSeq" id="WP_173290250.1">
    <property type="nucleotide sequence ID" value="NZ_AP021888.1"/>
</dbReference>
<sequence>MKKLLWMGAILSLMMMGGCSKDPVKIISAQVVDDMDKGSGNFDRVLKICFDKPISSDYYHKIILVTNEAFKLDGGNYLKPMASDPDNKCQYRNLYTYIHKDSPLNARQMIKDYVRPGNISQLLIQIYNDKPEGKEIPVDEKLFKNI</sequence>
<gene>
    <name evidence="1" type="ORF">THMIRHAT_03900</name>
</gene>
<dbReference type="PROSITE" id="PS51257">
    <property type="entry name" value="PROKAR_LIPOPROTEIN"/>
    <property type="match status" value="1"/>
</dbReference>
<dbReference type="KEGG" id="tzo:THMIRHAT_03900"/>
<evidence type="ECO:0000313" key="2">
    <source>
        <dbReference type="Proteomes" id="UP000501466"/>
    </source>
</evidence>
<name>A0A6F8PKQ6_9GAMM</name>
<dbReference type="AlphaFoldDB" id="A0A6F8PKQ6"/>
<keyword evidence="2" id="KW-1185">Reference proteome</keyword>
<evidence type="ECO:0000313" key="1">
    <source>
        <dbReference type="EMBL" id="BBP42644.1"/>
    </source>
</evidence>
<protein>
    <recommendedName>
        <fullName evidence="3">Lipoprotein</fullName>
    </recommendedName>
</protein>
<reference evidence="2" key="1">
    <citation type="submission" date="2019-11" db="EMBL/GenBank/DDBJ databases">
        <title>Isolation and characterization of two novel species in the genus Thiomicrorhabdus.</title>
        <authorList>
            <person name="Mochizuki J."/>
            <person name="Kojima H."/>
            <person name="Fukui M."/>
        </authorList>
    </citation>
    <scope>NUCLEOTIDE SEQUENCE [LARGE SCALE GENOMIC DNA]</scope>
    <source>
        <strain evidence="2">AkT22</strain>
    </source>
</reference>
<organism evidence="1 2">
    <name type="scientific">Thiosulfativibrio zosterae</name>
    <dbReference type="NCBI Taxonomy" id="2675053"/>
    <lineage>
        <taxon>Bacteria</taxon>
        <taxon>Pseudomonadati</taxon>
        <taxon>Pseudomonadota</taxon>
        <taxon>Gammaproteobacteria</taxon>
        <taxon>Thiotrichales</taxon>
        <taxon>Piscirickettsiaceae</taxon>
        <taxon>Thiosulfativibrio</taxon>
    </lineage>
</organism>
<dbReference type="EMBL" id="AP021888">
    <property type="protein sequence ID" value="BBP42644.1"/>
    <property type="molecule type" value="Genomic_DNA"/>
</dbReference>
<accession>A0A6F8PKQ6</accession>
<proteinExistence type="predicted"/>
<evidence type="ECO:0008006" key="3">
    <source>
        <dbReference type="Google" id="ProtNLM"/>
    </source>
</evidence>